<name>A0A6I4IWB9_9SPHN</name>
<dbReference type="Proteomes" id="UP000441389">
    <property type="component" value="Unassembled WGS sequence"/>
</dbReference>
<dbReference type="CDD" id="cd00156">
    <property type="entry name" value="REC"/>
    <property type="match status" value="1"/>
</dbReference>
<evidence type="ECO:0000313" key="5">
    <source>
        <dbReference type="EMBL" id="MVO76455.1"/>
    </source>
</evidence>
<evidence type="ECO:0000256" key="1">
    <source>
        <dbReference type="ARBA" id="ARBA00022553"/>
    </source>
</evidence>
<feature type="domain" description="Response regulatory" evidence="4">
    <location>
        <begin position="60"/>
        <end position="173"/>
    </location>
</feature>
<evidence type="ECO:0000259" key="4">
    <source>
        <dbReference type="PROSITE" id="PS50110"/>
    </source>
</evidence>
<reference evidence="5 6" key="1">
    <citation type="submission" date="2019-12" db="EMBL/GenBank/DDBJ databases">
        <authorList>
            <person name="Huq M.A."/>
        </authorList>
    </citation>
    <scope>NUCLEOTIDE SEQUENCE [LARGE SCALE GENOMIC DNA]</scope>
    <source>
        <strain evidence="5 6">MAH-20</strain>
    </source>
</reference>
<accession>A0A6I4IWB9</accession>
<sequence length="180" mass="19106">MSITASPTSLPACRSAQWRPARRTTSSRRCGARPPEPKPGRRLPAPPLLVPGTTMSDARRILLVDDDPAVRAALAFSLELDGFVVESFEDGEALARRPPHPDDACLVLDYRLPGMNGLALLGLLRSRGVRLPAVLITSNPTRSICKAVAEAGAELIEKPLLCDGLNRRIKALVAGAASAG</sequence>
<evidence type="ECO:0000313" key="6">
    <source>
        <dbReference type="Proteomes" id="UP000441389"/>
    </source>
</evidence>
<dbReference type="SUPFAM" id="SSF52172">
    <property type="entry name" value="CheY-like"/>
    <property type="match status" value="1"/>
</dbReference>
<proteinExistence type="predicted"/>
<dbReference type="SMART" id="SM00448">
    <property type="entry name" value="REC"/>
    <property type="match status" value="1"/>
</dbReference>
<feature type="region of interest" description="Disordered" evidence="3">
    <location>
        <begin position="1"/>
        <end position="50"/>
    </location>
</feature>
<dbReference type="GO" id="GO:0000160">
    <property type="term" value="P:phosphorelay signal transduction system"/>
    <property type="evidence" value="ECO:0007669"/>
    <property type="project" value="InterPro"/>
</dbReference>
<evidence type="ECO:0000256" key="2">
    <source>
        <dbReference type="PROSITE-ProRule" id="PRU00169"/>
    </source>
</evidence>
<protein>
    <submittedName>
        <fullName evidence="5">Response regulator</fullName>
    </submittedName>
</protein>
<dbReference type="Pfam" id="PF00072">
    <property type="entry name" value="Response_reg"/>
    <property type="match status" value="1"/>
</dbReference>
<dbReference type="InterPro" id="IPR050595">
    <property type="entry name" value="Bact_response_regulator"/>
</dbReference>
<dbReference type="AlphaFoldDB" id="A0A6I4IWB9"/>
<keyword evidence="1 2" id="KW-0597">Phosphoprotein</keyword>
<dbReference type="PANTHER" id="PTHR44591">
    <property type="entry name" value="STRESS RESPONSE REGULATOR PROTEIN 1"/>
    <property type="match status" value="1"/>
</dbReference>
<gene>
    <name evidence="5" type="ORF">GON01_00675</name>
</gene>
<dbReference type="InterPro" id="IPR011006">
    <property type="entry name" value="CheY-like_superfamily"/>
</dbReference>
<keyword evidence="6" id="KW-1185">Reference proteome</keyword>
<dbReference type="PROSITE" id="PS50110">
    <property type="entry name" value="RESPONSE_REGULATORY"/>
    <property type="match status" value="1"/>
</dbReference>
<evidence type="ECO:0000256" key="3">
    <source>
        <dbReference type="SAM" id="MobiDB-lite"/>
    </source>
</evidence>
<dbReference type="PANTHER" id="PTHR44591:SF25">
    <property type="entry name" value="CHEMOTAXIS TWO-COMPONENT RESPONSE REGULATOR"/>
    <property type="match status" value="1"/>
</dbReference>
<dbReference type="InterPro" id="IPR001789">
    <property type="entry name" value="Sig_transdc_resp-reg_receiver"/>
</dbReference>
<dbReference type="Gene3D" id="3.40.50.2300">
    <property type="match status" value="1"/>
</dbReference>
<dbReference type="EMBL" id="WQMS01000001">
    <property type="protein sequence ID" value="MVO76455.1"/>
    <property type="molecule type" value="Genomic_DNA"/>
</dbReference>
<organism evidence="5 6">
    <name type="scientific">Sphingomonas horti</name>
    <dbReference type="NCBI Taxonomy" id="2682842"/>
    <lineage>
        <taxon>Bacteria</taxon>
        <taxon>Pseudomonadati</taxon>
        <taxon>Pseudomonadota</taxon>
        <taxon>Alphaproteobacteria</taxon>
        <taxon>Sphingomonadales</taxon>
        <taxon>Sphingomonadaceae</taxon>
        <taxon>Sphingomonas</taxon>
    </lineage>
</organism>
<comment type="caution">
    <text evidence="5">The sequence shown here is derived from an EMBL/GenBank/DDBJ whole genome shotgun (WGS) entry which is preliminary data.</text>
</comment>
<feature type="modified residue" description="4-aspartylphosphate" evidence="2">
    <location>
        <position position="109"/>
    </location>
</feature>